<proteinExistence type="predicted"/>
<evidence type="ECO:0000313" key="3">
    <source>
        <dbReference type="Proteomes" id="UP000820818"/>
    </source>
</evidence>
<gene>
    <name evidence="2" type="ORF">GHT06_007354</name>
</gene>
<comment type="caution">
    <text evidence="2">The sequence shown here is derived from an EMBL/GenBank/DDBJ whole genome shotgun (WGS) entry which is preliminary data.</text>
</comment>
<dbReference type="AlphaFoldDB" id="A0AAD5PKM1"/>
<organism evidence="2 3">
    <name type="scientific">Daphnia sinensis</name>
    <dbReference type="NCBI Taxonomy" id="1820382"/>
    <lineage>
        <taxon>Eukaryota</taxon>
        <taxon>Metazoa</taxon>
        <taxon>Ecdysozoa</taxon>
        <taxon>Arthropoda</taxon>
        <taxon>Crustacea</taxon>
        <taxon>Branchiopoda</taxon>
        <taxon>Diplostraca</taxon>
        <taxon>Cladocera</taxon>
        <taxon>Anomopoda</taxon>
        <taxon>Daphniidae</taxon>
        <taxon>Daphnia</taxon>
        <taxon>Daphnia similis group</taxon>
    </lineage>
</organism>
<sequence>MKYVISCCVVAITLGLVQPLTINTCNCSQPIVKGTIDLEDPEYCSHPEPIEAPRKINYKLLTKNREPITWEGYACTQWLSTKEISTNFLLSHDTVFKKQILKVSAGECWATAQYPHTCVTSPMVKDGKTYKYLQEPEGEGYWMTTQAYTTKNCVTQIIQLSKECHECPVMSPFGILANSSTIEFSNHNDLTIVWKAPDPKEPTCDINIVFQGKGNLTKGQKQSRIEDNVAQLEFIIATNKTKICTNDTVYPVIGLPDTFINVEEVTKRQKRDVSNEYMGFLISASNANHCLAYLPRSGKFTVPPCAFNNQLTAEGQYLKAEKAGQNFKFLPNGFIVNTLFGSCLQQFSSNNTGIKTCMDQEETFIYRTDAWILNPNPIETDLVPFQLIHAQSSILPLRNSKSNARAIALQSKLFLRRIPEAGFCLCQWETSNFGDHNMRNSVVNAIMQRRWRSTHKMAL</sequence>
<evidence type="ECO:0000256" key="1">
    <source>
        <dbReference type="SAM" id="SignalP"/>
    </source>
</evidence>
<dbReference type="EMBL" id="WJBH02000298">
    <property type="protein sequence ID" value="KAI9549422.1"/>
    <property type="molecule type" value="Genomic_DNA"/>
</dbReference>
<name>A0AAD5PKM1_9CRUS</name>
<feature type="signal peptide" evidence="1">
    <location>
        <begin position="1"/>
        <end position="19"/>
    </location>
</feature>
<dbReference type="Proteomes" id="UP000820818">
    <property type="component" value="Unassembled WGS sequence"/>
</dbReference>
<protein>
    <submittedName>
        <fullName evidence="2">Uncharacterized protein</fullName>
    </submittedName>
</protein>
<evidence type="ECO:0000313" key="2">
    <source>
        <dbReference type="EMBL" id="KAI9549422.1"/>
    </source>
</evidence>
<feature type="chain" id="PRO_5041949659" evidence="1">
    <location>
        <begin position="20"/>
        <end position="459"/>
    </location>
</feature>
<keyword evidence="3" id="KW-1185">Reference proteome</keyword>
<keyword evidence="1" id="KW-0732">Signal</keyword>
<accession>A0AAD5PKM1</accession>
<reference evidence="2" key="1">
    <citation type="submission" date="2022-05" db="EMBL/GenBank/DDBJ databases">
        <title>A multi-omics perspective on studying reproductive biology in Daphnia sinensis.</title>
        <authorList>
            <person name="Jia J."/>
        </authorList>
    </citation>
    <scope>NUCLEOTIDE SEQUENCE</scope>
    <source>
        <strain evidence="2">WSL</strain>
    </source>
</reference>